<dbReference type="Proteomes" id="UP000515129">
    <property type="component" value="Chromosome 50"/>
</dbReference>
<evidence type="ECO:0000313" key="3">
    <source>
        <dbReference type="RefSeq" id="XP_026094888.1"/>
    </source>
</evidence>
<feature type="compositionally biased region" description="Polar residues" evidence="1">
    <location>
        <begin position="1648"/>
        <end position="1659"/>
    </location>
</feature>
<feature type="compositionally biased region" description="Basic and acidic residues" evidence="1">
    <location>
        <begin position="1494"/>
        <end position="1508"/>
    </location>
</feature>
<protein>
    <submittedName>
        <fullName evidence="3">Uncharacterized protein LOC113066958</fullName>
    </submittedName>
</protein>
<organism evidence="2 3">
    <name type="scientific">Carassius auratus</name>
    <name type="common">Goldfish</name>
    <dbReference type="NCBI Taxonomy" id="7957"/>
    <lineage>
        <taxon>Eukaryota</taxon>
        <taxon>Metazoa</taxon>
        <taxon>Chordata</taxon>
        <taxon>Craniata</taxon>
        <taxon>Vertebrata</taxon>
        <taxon>Euteleostomi</taxon>
        <taxon>Actinopterygii</taxon>
        <taxon>Neopterygii</taxon>
        <taxon>Teleostei</taxon>
        <taxon>Ostariophysi</taxon>
        <taxon>Cypriniformes</taxon>
        <taxon>Cyprinidae</taxon>
        <taxon>Cyprininae</taxon>
        <taxon>Carassius</taxon>
    </lineage>
</organism>
<feature type="compositionally biased region" description="Polar residues" evidence="1">
    <location>
        <begin position="297"/>
        <end position="306"/>
    </location>
</feature>
<feature type="compositionally biased region" description="Basic and acidic residues" evidence="1">
    <location>
        <begin position="798"/>
        <end position="820"/>
    </location>
</feature>
<feature type="region of interest" description="Disordered" evidence="1">
    <location>
        <begin position="161"/>
        <end position="185"/>
    </location>
</feature>
<accession>A0A6P6MEE6</accession>
<feature type="region of interest" description="Disordered" evidence="1">
    <location>
        <begin position="636"/>
        <end position="666"/>
    </location>
</feature>
<feature type="compositionally biased region" description="Polar residues" evidence="1">
    <location>
        <begin position="915"/>
        <end position="934"/>
    </location>
</feature>
<feature type="region of interest" description="Disordered" evidence="1">
    <location>
        <begin position="1"/>
        <end position="21"/>
    </location>
</feature>
<feature type="region of interest" description="Disordered" evidence="1">
    <location>
        <begin position="1334"/>
        <end position="1387"/>
    </location>
</feature>
<feature type="compositionally biased region" description="Polar residues" evidence="1">
    <location>
        <begin position="1154"/>
        <end position="1163"/>
    </location>
</feature>
<feature type="region of interest" description="Disordered" evidence="1">
    <location>
        <begin position="908"/>
        <end position="934"/>
    </location>
</feature>
<feature type="region of interest" description="Disordered" evidence="1">
    <location>
        <begin position="297"/>
        <end position="320"/>
    </location>
</feature>
<gene>
    <name evidence="3" type="primary">LOC113066958</name>
</gene>
<dbReference type="OrthoDB" id="8923208at2759"/>
<feature type="compositionally biased region" description="Polar residues" evidence="1">
    <location>
        <begin position="1"/>
        <end position="13"/>
    </location>
</feature>
<reference evidence="3" key="1">
    <citation type="submission" date="2025-08" db="UniProtKB">
        <authorList>
            <consortium name="RefSeq"/>
        </authorList>
    </citation>
    <scope>IDENTIFICATION</scope>
    <source>
        <strain evidence="3">Wakin</strain>
        <tissue evidence="3">Muscle</tissue>
    </source>
</reference>
<feature type="compositionally biased region" description="Acidic residues" evidence="1">
    <location>
        <begin position="1367"/>
        <end position="1383"/>
    </location>
</feature>
<feature type="region of interest" description="Disordered" evidence="1">
    <location>
        <begin position="1462"/>
        <end position="1515"/>
    </location>
</feature>
<keyword evidence="2" id="KW-1185">Reference proteome</keyword>
<feature type="region of interest" description="Disordered" evidence="1">
    <location>
        <begin position="1647"/>
        <end position="1701"/>
    </location>
</feature>
<dbReference type="KEGG" id="caua:113066958"/>
<feature type="compositionally biased region" description="Polar residues" evidence="1">
    <location>
        <begin position="1690"/>
        <end position="1701"/>
    </location>
</feature>
<proteinExistence type="predicted"/>
<evidence type="ECO:0000256" key="1">
    <source>
        <dbReference type="SAM" id="MobiDB-lite"/>
    </source>
</evidence>
<feature type="region of interest" description="Disordered" evidence="1">
    <location>
        <begin position="558"/>
        <end position="580"/>
    </location>
</feature>
<feature type="region of interest" description="Disordered" evidence="1">
    <location>
        <begin position="786"/>
        <end position="844"/>
    </location>
</feature>
<feature type="region of interest" description="Disordered" evidence="1">
    <location>
        <begin position="1143"/>
        <end position="1165"/>
    </location>
</feature>
<feature type="compositionally biased region" description="Basic residues" evidence="1">
    <location>
        <begin position="1464"/>
        <end position="1474"/>
    </location>
</feature>
<dbReference type="GeneID" id="113066958"/>
<feature type="compositionally biased region" description="Basic and acidic residues" evidence="1">
    <location>
        <begin position="1342"/>
        <end position="1366"/>
    </location>
</feature>
<sequence length="1723" mass="192008">MQANSQHSGQLQNLHGKGATSGDGTGQNFYQLWLPPHTVSPSYPGQSDTGSYFTCTIQPATSDQILTSSVQATNDKKLAQQNMLNSKHALPTGKQDSQMILWNMPSNCQIILPVSNINLQGAPNMHQQTTSSAVGPHNSQQFKAVNTTSLNEATKNVNTSNLYSRQQHANAPTNLPKDSSETRQSLPSDLKYCPLTENTCYGQSSLFGGYPYQLLIAEMSNANAKTFSTCVQNLQPNNATQRAVAVVTPLSPIGTAPVNVSDKSANMKMNVMPVQATVHHHPNIPHHLVANANLKNQTREPNNPRSQHQRPKSAEPRLNDGLCNVVGAKSPVLADESTGQSCCAKLLKLKNVVAEQKESVQTLMQSELAEKTNKNCTITDKKSVEPDTVHFIEWPLDRLQALIAVIQQMENGDQMKIHKTDPWKDILKIYWNEDYFKFNEAVQSGIYQSIMKEVSVYSSMKDPVILRQIVNDARSKVNEDFHVLKHNEEPPKMMYKSSWLNLNENVDDIDKECGYSWSFQNVSVHEAQNLECETPSKLQEATEKPILIRCKQVPSEVENKVSADKPSSNNESLHENMPISFNGQSLSVPDISSSPKHNCQFTELTNSQPIITNSLEAMITLVKDLDKQSVSTGMSRLDDQFNNDVGAKSAVSPKSTGQSNRTNSPKPIHVVTEEEVMALSSQMQVPFSEKIHNNGCAETLSKQSQELGVHMNEEETENKYASATKLIEQKVIAALLEKHRESLLNTPQGLDTISTEEQASRERLKEKNKYPASTFLRTLLSAPYKPSLTERSQGATEITDKVNEEEHMSSEKSRYDKSCEKSPVPSNAPSPPLIDNFSPKLNEQERSCQPNTVIPLKGMTDLVTKLKKWDLSLKYQNFIEKRGGLKRKQKPLSRTSKLDKSFCNRVGAKSPMMTDESSSQSDCSNPLTPSPVTFEPLTQTQYESSEIMPNSDFDKAVRYETDPKPCQELSVQTNEENTVEMDASSSVKIVVLTHEVAKQYFAENKDIASKPNGLTSDIDYASPPKLYPVLAGPSQIQIKSSEEMPEIDCMLTDESVRYETDTKPSQEPPVQMNGEDIVKLDTSACMKINVLPHEVAKQCFAGQIMENKDIAAPPATIHKTCLLNSPQDIVSTKEQINMGRLKETYGAGSPGLTDGSTSKSISETPPKLYPVITEQSQIPIKSSEEMPEIDCMLTDESVRYETLPKPSQERHVDMNEEETEKIDHLNSTKISVLPHEMAELWFGSEMEDEDLRKDIAVHISTEEKVKVQVLELKSEKGLLLKDVKPKEWKSQSSGGENLESYCCVAKWFQTLDSGNGSVCMCQIKAELREKEIKTHSTSLEVQTKKDSPRECERVEMDNAALERTDDSEITDDSEATDDSEDEYPLLHNPSMDKAKIAKDISSSEEVCKVETETSEQKRNESPTECAANLNLMNEIEQDIPAPNLKSKTNTVYLALYGSSSEKRNKLKRTKRSKEKRSCEEPPKTIQVTISSHQGVKEMDESKKGKCVETQDEDAMDGRERIRRAVLQKMVQHKIFPLRPTFALCKNGLSDSELLSPSAVVKSDAHLAEGNTRKRICNNATQQMSINKYIIRGKTVPSKLFNSPENGTKSKYELGNPVLMPLDEGPALEFRVLPESFNFEDGAELSCAQGDTSQSTQNGMSGPEEKAKRMKTSHVPTQGVWSLSPLKKKQTQSIQSTNDSGSCSLFQEFKKKYQKRRTSPSSRT</sequence>
<name>A0A6P6MEE6_CARAU</name>
<evidence type="ECO:0000313" key="2">
    <source>
        <dbReference type="Proteomes" id="UP000515129"/>
    </source>
</evidence>
<feature type="compositionally biased region" description="Polar residues" evidence="1">
    <location>
        <begin position="652"/>
        <end position="665"/>
    </location>
</feature>
<dbReference type="RefSeq" id="XP_026094888.1">
    <property type="nucleotide sequence ID" value="XM_026239103.1"/>
</dbReference>